<evidence type="ECO:0000313" key="1">
    <source>
        <dbReference type="EMBL" id="MBB3061764.1"/>
    </source>
</evidence>
<reference evidence="1 2" key="1">
    <citation type="submission" date="2020-08" db="EMBL/GenBank/DDBJ databases">
        <title>Genomic Encyclopedia of Type Strains, Phase III (KMG-III): the genomes of soil and plant-associated and newly described type strains.</title>
        <authorList>
            <person name="Whitman W."/>
        </authorList>
    </citation>
    <scope>NUCLEOTIDE SEQUENCE [LARGE SCALE GENOMIC DNA]</scope>
    <source>
        <strain evidence="1 2">CECT 8799</strain>
    </source>
</reference>
<dbReference type="AlphaFoldDB" id="A0A7W4WCS2"/>
<sequence>MFQRLKVNRELEDEALNTIFFEDGEYEGRSVRVSKTNYLAFLSMRGNKVSEEIDKLIALLDGFPREQIELDLIHLFHAVNWRFHNIACAFVALGFHSQKVVAALWERIEAGSWVSPQLVATAYFIDENFEDRAIELFNSEATYYKSIVSIAAILDSQCEIETVSECSRANLEKAKEFDTDDSGNISLRWLGSLRETIS</sequence>
<evidence type="ECO:0000313" key="2">
    <source>
        <dbReference type="Proteomes" id="UP000535937"/>
    </source>
</evidence>
<gene>
    <name evidence="1" type="ORF">FHS09_002604</name>
</gene>
<dbReference type="EMBL" id="JACHWZ010000011">
    <property type="protein sequence ID" value="MBB3061764.1"/>
    <property type="molecule type" value="Genomic_DNA"/>
</dbReference>
<proteinExistence type="predicted"/>
<organism evidence="1 2">
    <name type="scientific">Microbulbifer rhizosphaerae</name>
    <dbReference type="NCBI Taxonomy" id="1562603"/>
    <lineage>
        <taxon>Bacteria</taxon>
        <taxon>Pseudomonadati</taxon>
        <taxon>Pseudomonadota</taxon>
        <taxon>Gammaproteobacteria</taxon>
        <taxon>Cellvibrionales</taxon>
        <taxon>Microbulbiferaceae</taxon>
        <taxon>Microbulbifer</taxon>
    </lineage>
</organism>
<accession>A0A7W4WCS2</accession>
<keyword evidence="2" id="KW-1185">Reference proteome</keyword>
<dbReference type="RefSeq" id="WP_183460463.1">
    <property type="nucleotide sequence ID" value="NZ_JACHWZ010000011.1"/>
</dbReference>
<dbReference type="Proteomes" id="UP000535937">
    <property type="component" value="Unassembled WGS sequence"/>
</dbReference>
<protein>
    <submittedName>
        <fullName evidence="1">Uncharacterized protein</fullName>
    </submittedName>
</protein>
<name>A0A7W4WCS2_9GAMM</name>
<comment type="caution">
    <text evidence="1">The sequence shown here is derived from an EMBL/GenBank/DDBJ whole genome shotgun (WGS) entry which is preliminary data.</text>
</comment>